<accession>A0ABT6KY55</accession>
<dbReference type="Pfam" id="PF00440">
    <property type="entry name" value="TetR_N"/>
    <property type="match status" value="1"/>
</dbReference>
<dbReference type="InterPro" id="IPR009057">
    <property type="entry name" value="Homeodomain-like_sf"/>
</dbReference>
<proteinExistence type="predicted"/>
<dbReference type="Proteomes" id="UP001160130">
    <property type="component" value="Unassembled WGS sequence"/>
</dbReference>
<keyword evidence="3" id="KW-0804">Transcription</keyword>
<reference evidence="6 7" key="1">
    <citation type="submission" date="2023-04" db="EMBL/GenBank/DDBJ databases">
        <title>Forest soil microbial communities from Buena Vista Peninsula, Colon Province, Panama.</title>
        <authorList>
            <person name="Bouskill N."/>
        </authorList>
    </citation>
    <scope>NUCLEOTIDE SEQUENCE [LARGE SCALE GENOMIC DNA]</scope>
    <source>
        <strain evidence="6 7">AC80</strain>
    </source>
</reference>
<evidence type="ECO:0000259" key="5">
    <source>
        <dbReference type="PROSITE" id="PS50977"/>
    </source>
</evidence>
<protein>
    <submittedName>
        <fullName evidence="6">AcrR family transcriptional regulator</fullName>
    </submittedName>
</protein>
<evidence type="ECO:0000313" key="6">
    <source>
        <dbReference type="EMBL" id="MDH6195630.1"/>
    </source>
</evidence>
<evidence type="ECO:0000256" key="3">
    <source>
        <dbReference type="ARBA" id="ARBA00023163"/>
    </source>
</evidence>
<gene>
    <name evidence="6" type="ORF">M2272_002270</name>
</gene>
<dbReference type="PANTHER" id="PTHR30055:SF234">
    <property type="entry name" value="HTH-TYPE TRANSCRIPTIONAL REGULATOR BETI"/>
    <property type="match status" value="1"/>
</dbReference>
<sequence length="201" mass="22390">MDSANESSGRRQRKKLETRRRIADSARRLFLERGYEAVGIRDIAADADVAVTTVFAHFTSKEALVFERDEVFEQRLALAVTACRPDESVIDRLHSEVEKMVRHCTSRSAQPVWRMVDASEDLRAYEESMLARHADALATAIGSDPVHPRTLTSSRAIARFVISAYALARTSPDPIAALGEVFPMIHAAWQANQVDTEISPP</sequence>
<feature type="domain" description="HTH tetR-type" evidence="5">
    <location>
        <begin position="16"/>
        <end position="76"/>
    </location>
</feature>
<keyword evidence="7" id="KW-1185">Reference proteome</keyword>
<dbReference type="Gene3D" id="1.10.357.10">
    <property type="entry name" value="Tetracycline Repressor, domain 2"/>
    <property type="match status" value="1"/>
</dbReference>
<dbReference type="InterPro" id="IPR050109">
    <property type="entry name" value="HTH-type_TetR-like_transc_reg"/>
</dbReference>
<organism evidence="6 7">
    <name type="scientific">Mycolicibacterium frederiksbergense</name>
    <dbReference type="NCBI Taxonomy" id="117567"/>
    <lineage>
        <taxon>Bacteria</taxon>
        <taxon>Bacillati</taxon>
        <taxon>Actinomycetota</taxon>
        <taxon>Actinomycetes</taxon>
        <taxon>Mycobacteriales</taxon>
        <taxon>Mycobacteriaceae</taxon>
        <taxon>Mycolicibacterium</taxon>
    </lineage>
</organism>
<evidence type="ECO:0000256" key="4">
    <source>
        <dbReference type="PROSITE-ProRule" id="PRU00335"/>
    </source>
</evidence>
<name>A0ABT6KY55_9MYCO</name>
<dbReference type="PANTHER" id="PTHR30055">
    <property type="entry name" value="HTH-TYPE TRANSCRIPTIONAL REGULATOR RUTR"/>
    <property type="match status" value="1"/>
</dbReference>
<dbReference type="SUPFAM" id="SSF46689">
    <property type="entry name" value="Homeodomain-like"/>
    <property type="match status" value="1"/>
</dbReference>
<comment type="caution">
    <text evidence="6">The sequence shown here is derived from an EMBL/GenBank/DDBJ whole genome shotgun (WGS) entry which is preliminary data.</text>
</comment>
<evidence type="ECO:0000256" key="1">
    <source>
        <dbReference type="ARBA" id="ARBA00023015"/>
    </source>
</evidence>
<feature type="DNA-binding region" description="H-T-H motif" evidence="4">
    <location>
        <begin position="39"/>
        <end position="58"/>
    </location>
</feature>
<keyword evidence="1" id="KW-0805">Transcription regulation</keyword>
<dbReference type="RefSeq" id="WP_280832267.1">
    <property type="nucleotide sequence ID" value="NZ_JARXVE010000003.1"/>
</dbReference>
<dbReference type="EMBL" id="JARXVE010000003">
    <property type="protein sequence ID" value="MDH6195630.1"/>
    <property type="molecule type" value="Genomic_DNA"/>
</dbReference>
<dbReference type="PRINTS" id="PR00455">
    <property type="entry name" value="HTHTETR"/>
</dbReference>
<dbReference type="PROSITE" id="PS50977">
    <property type="entry name" value="HTH_TETR_2"/>
    <property type="match status" value="1"/>
</dbReference>
<evidence type="ECO:0000256" key="2">
    <source>
        <dbReference type="ARBA" id="ARBA00023125"/>
    </source>
</evidence>
<keyword evidence="2 4" id="KW-0238">DNA-binding</keyword>
<dbReference type="InterPro" id="IPR001647">
    <property type="entry name" value="HTH_TetR"/>
</dbReference>
<evidence type="ECO:0000313" key="7">
    <source>
        <dbReference type="Proteomes" id="UP001160130"/>
    </source>
</evidence>